<feature type="compositionally biased region" description="Basic and acidic residues" evidence="1">
    <location>
        <begin position="54"/>
        <end position="69"/>
    </location>
</feature>
<sequence length="102" mass="10911">MAGGLEGGGGRWDGPRERHCQRRKAPTEGGHSVGRGRCARPETIARWRPGTIDGEGRESKGRKGDEGKKKIGTGNGEEREEDGTEQASALHLVTSTSARCDL</sequence>
<dbReference type="EMBL" id="BEZZ01184575">
    <property type="protein sequence ID" value="GCC46432.1"/>
    <property type="molecule type" value="Genomic_DNA"/>
</dbReference>
<protein>
    <submittedName>
        <fullName evidence="2">Uncharacterized protein</fullName>
    </submittedName>
</protein>
<reference evidence="2 3" key="1">
    <citation type="journal article" date="2018" name="Nat. Ecol. Evol.">
        <title>Shark genomes provide insights into elasmobranch evolution and the origin of vertebrates.</title>
        <authorList>
            <person name="Hara Y"/>
            <person name="Yamaguchi K"/>
            <person name="Onimaru K"/>
            <person name="Kadota M"/>
            <person name="Koyanagi M"/>
            <person name="Keeley SD"/>
            <person name="Tatsumi K"/>
            <person name="Tanaka K"/>
            <person name="Motone F"/>
            <person name="Kageyama Y"/>
            <person name="Nozu R"/>
            <person name="Adachi N"/>
            <person name="Nishimura O"/>
            <person name="Nakagawa R"/>
            <person name="Tanegashima C"/>
            <person name="Kiyatake I"/>
            <person name="Matsumoto R"/>
            <person name="Murakumo K"/>
            <person name="Nishida K"/>
            <person name="Terakita A"/>
            <person name="Kuratani S"/>
            <person name="Sato K"/>
            <person name="Hyodo S Kuraku.S."/>
        </authorList>
    </citation>
    <scope>NUCLEOTIDE SEQUENCE [LARGE SCALE GENOMIC DNA]</scope>
</reference>
<name>A0A401TUV6_CHIPU</name>
<comment type="caution">
    <text evidence="2">The sequence shown here is derived from an EMBL/GenBank/DDBJ whole genome shotgun (WGS) entry which is preliminary data.</text>
</comment>
<feature type="compositionally biased region" description="Polar residues" evidence="1">
    <location>
        <begin position="93"/>
        <end position="102"/>
    </location>
</feature>
<dbReference type="Proteomes" id="UP000287033">
    <property type="component" value="Unassembled WGS sequence"/>
</dbReference>
<dbReference type="AlphaFoldDB" id="A0A401TUV6"/>
<gene>
    <name evidence="2" type="ORF">chiPu_0030490</name>
</gene>
<accession>A0A401TUV6</accession>
<feature type="region of interest" description="Disordered" evidence="1">
    <location>
        <begin position="1"/>
        <end position="102"/>
    </location>
</feature>
<keyword evidence="3" id="KW-1185">Reference proteome</keyword>
<feature type="compositionally biased region" description="Gly residues" evidence="1">
    <location>
        <begin position="1"/>
        <end position="12"/>
    </location>
</feature>
<evidence type="ECO:0000313" key="2">
    <source>
        <dbReference type="EMBL" id="GCC46432.1"/>
    </source>
</evidence>
<evidence type="ECO:0000313" key="3">
    <source>
        <dbReference type="Proteomes" id="UP000287033"/>
    </source>
</evidence>
<organism evidence="2 3">
    <name type="scientific">Chiloscyllium punctatum</name>
    <name type="common">Brownbanded bambooshark</name>
    <name type="synonym">Hemiscyllium punctatum</name>
    <dbReference type="NCBI Taxonomy" id="137246"/>
    <lineage>
        <taxon>Eukaryota</taxon>
        <taxon>Metazoa</taxon>
        <taxon>Chordata</taxon>
        <taxon>Craniata</taxon>
        <taxon>Vertebrata</taxon>
        <taxon>Chondrichthyes</taxon>
        <taxon>Elasmobranchii</taxon>
        <taxon>Galeomorphii</taxon>
        <taxon>Galeoidea</taxon>
        <taxon>Orectolobiformes</taxon>
        <taxon>Hemiscylliidae</taxon>
        <taxon>Chiloscyllium</taxon>
    </lineage>
</organism>
<proteinExistence type="predicted"/>
<evidence type="ECO:0000256" key="1">
    <source>
        <dbReference type="SAM" id="MobiDB-lite"/>
    </source>
</evidence>